<dbReference type="PANTHER" id="PTHR11804">
    <property type="entry name" value="PROTEASE M3 THIMET OLIGOPEPTIDASE-RELATED"/>
    <property type="match status" value="1"/>
</dbReference>
<evidence type="ECO:0000256" key="4">
    <source>
        <dbReference type="ARBA" id="ARBA00022833"/>
    </source>
</evidence>
<keyword evidence="2 6" id="KW-0479">Metal-binding</keyword>
<sequence length="594" mass="69078">MGTDRSKIDDKFKWQLDKMYSSKEAIDKDIKTVKEYINEVKEYRGKLGENKENFLNALSVFENASRLVQNLYVYTHMKQHEDTRINIYQGDASRTEMLSAELSMATSYIVPEIIAMDEKVLNEFLKDEKVSFYKKFVDDLLRDKPHTLSEREEELLAATSEISSVPENVYDMLAYADMEFPEIEDENGEKVRLSHSNYSLYIKSKDKRVRKDAFEAEFNTYGMYKNTFASTLYGAIKSEIFYAKVRNHKSAIEASLFEDDINVEVYDNLISAIDESLPTLNKYIELKKKFLELDEIHMYDLYVPLTDKYDIKIPYEEAQDIILNALAPLGEDYLNVIRKAFSEGWIDVYENEGKKGGAYSWGSYGSHPYILMSYKDDLNSLFTLIHELGHSVHSYYSKSTQPYIYSSYKIFVAEVASTLNELLLINYLLEKSDSKEEKIYLLNYYLEQFRTTVYRQTMFAEFEKITHAKIEAEEPLTAEEFTNIYYDLNKKYYSKSSVVDELIGLEWARIPHFYSNFYVYKYATGFSAASALSKQILTGEEAAKERYINFLKSGGSDYPLNQLRGAGVDMEKKESVEEAINVFKSLVDELEKEL</sequence>
<evidence type="ECO:0000256" key="6">
    <source>
        <dbReference type="RuleBase" id="RU368091"/>
    </source>
</evidence>
<dbReference type="InterPro" id="IPR004438">
    <property type="entry name" value="Peptidase_M3B"/>
</dbReference>
<comment type="caution">
    <text evidence="9">The sequence shown here is derived from an EMBL/GenBank/DDBJ whole genome shotgun (WGS) entry which is preliminary data.</text>
</comment>
<dbReference type="InterPro" id="IPR001567">
    <property type="entry name" value="Pept_M3A_M3B_dom"/>
</dbReference>
<evidence type="ECO:0000256" key="3">
    <source>
        <dbReference type="ARBA" id="ARBA00022801"/>
    </source>
</evidence>
<dbReference type="PANTHER" id="PTHR11804:SF84">
    <property type="entry name" value="SACCHAROLYSIN"/>
    <property type="match status" value="1"/>
</dbReference>
<dbReference type="RefSeq" id="WP_209456464.1">
    <property type="nucleotide sequence ID" value="NZ_BAAACS010000002.1"/>
</dbReference>
<accession>A0ABS4EAJ8</accession>
<evidence type="ECO:0000256" key="2">
    <source>
        <dbReference type="ARBA" id="ARBA00022723"/>
    </source>
</evidence>
<evidence type="ECO:0000259" key="7">
    <source>
        <dbReference type="Pfam" id="PF01432"/>
    </source>
</evidence>
<dbReference type="Gene3D" id="1.10.287.830">
    <property type="entry name" value="putative peptidase helix hairpin domain like"/>
    <property type="match status" value="1"/>
</dbReference>
<dbReference type="Pfam" id="PF08439">
    <property type="entry name" value="Peptidase_M3_N"/>
    <property type="match status" value="1"/>
</dbReference>
<feature type="domain" description="Peptidase M3A/M3B catalytic" evidence="7">
    <location>
        <begin position="201"/>
        <end position="581"/>
    </location>
</feature>
<dbReference type="SUPFAM" id="SSF55486">
    <property type="entry name" value="Metalloproteases ('zincins'), catalytic domain"/>
    <property type="match status" value="1"/>
</dbReference>
<dbReference type="CDD" id="cd09608">
    <property type="entry name" value="M3B_PepF"/>
    <property type="match status" value="1"/>
</dbReference>
<gene>
    <name evidence="9" type="ORF">J2Z43_001360</name>
</gene>
<feature type="domain" description="Oligopeptidase F N-terminal" evidence="8">
    <location>
        <begin position="112"/>
        <end position="180"/>
    </location>
</feature>
<dbReference type="InterPro" id="IPR042088">
    <property type="entry name" value="OligoPept_F_C"/>
</dbReference>
<keyword evidence="5 6" id="KW-0482">Metalloprotease</keyword>
<dbReference type="Pfam" id="PF01432">
    <property type="entry name" value="Peptidase_M3"/>
    <property type="match status" value="1"/>
</dbReference>
<evidence type="ECO:0000259" key="8">
    <source>
        <dbReference type="Pfam" id="PF08439"/>
    </source>
</evidence>
<dbReference type="GO" id="GO:0016787">
    <property type="term" value="F:hydrolase activity"/>
    <property type="evidence" value="ECO:0007669"/>
    <property type="project" value="UniProtKB-KW"/>
</dbReference>
<dbReference type="Gene3D" id="1.10.1370.20">
    <property type="entry name" value="Oligoendopeptidase f, C-terminal domain"/>
    <property type="match status" value="1"/>
</dbReference>
<proteinExistence type="inferred from homology"/>
<name>A0ABS4EAJ8_9FIRM</name>
<dbReference type="EC" id="3.4.24.-" evidence="6"/>
<comment type="similarity">
    <text evidence="6">Belongs to the peptidase M3B family.</text>
</comment>
<keyword evidence="4 6" id="KW-0862">Zinc</keyword>
<evidence type="ECO:0000313" key="9">
    <source>
        <dbReference type="EMBL" id="MBP1854967.1"/>
    </source>
</evidence>
<keyword evidence="3 6" id="KW-0378">Hydrolase</keyword>
<protein>
    <recommendedName>
        <fullName evidence="6">Oligopeptidase F</fullName>
        <ecNumber evidence="6">3.4.24.-</ecNumber>
    </recommendedName>
</protein>
<reference evidence="9 10" key="1">
    <citation type="submission" date="2021-03" db="EMBL/GenBank/DDBJ databases">
        <title>Genomic Encyclopedia of Type Strains, Phase IV (KMG-IV): sequencing the most valuable type-strain genomes for metagenomic binning, comparative biology and taxonomic classification.</title>
        <authorList>
            <person name="Goeker M."/>
        </authorList>
    </citation>
    <scope>NUCLEOTIDE SEQUENCE [LARGE SCALE GENOMIC DNA]</scope>
    <source>
        <strain evidence="9 10">DSM 1289</strain>
    </source>
</reference>
<evidence type="ECO:0000256" key="5">
    <source>
        <dbReference type="ARBA" id="ARBA00023049"/>
    </source>
</evidence>
<keyword evidence="1 6" id="KW-0645">Protease</keyword>
<evidence type="ECO:0000256" key="1">
    <source>
        <dbReference type="ARBA" id="ARBA00022670"/>
    </source>
</evidence>
<dbReference type="NCBIfam" id="TIGR00181">
    <property type="entry name" value="pepF"/>
    <property type="match status" value="1"/>
</dbReference>
<keyword evidence="10" id="KW-1185">Reference proteome</keyword>
<comment type="cofactor">
    <cofactor evidence="6">
        <name>Zn(2+)</name>
        <dbReference type="ChEBI" id="CHEBI:29105"/>
    </cofactor>
    <text evidence="6">Binds 1 zinc ion.</text>
</comment>
<dbReference type="InterPro" id="IPR013647">
    <property type="entry name" value="OligopepF_N_dom"/>
</dbReference>
<dbReference type="Proteomes" id="UP000767291">
    <property type="component" value="Unassembled WGS sequence"/>
</dbReference>
<comment type="function">
    <text evidence="6">Has oligopeptidase activity and degrades a variety of small bioactive peptides.</text>
</comment>
<dbReference type="Gene3D" id="1.20.140.70">
    <property type="entry name" value="Oligopeptidase f, N-terminal domain"/>
    <property type="match status" value="1"/>
</dbReference>
<dbReference type="InterPro" id="IPR045090">
    <property type="entry name" value="Pept_M3A_M3B"/>
</dbReference>
<dbReference type="EMBL" id="JAGGJX010000002">
    <property type="protein sequence ID" value="MBP1854967.1"/>
    <property type="molecule type" value="Genomic_DNA"/>
</dbReference>
<organism evidence="9 10">
    <name type="scientific">Metaclostridioides mangenotii</name>
    <dbReference type="NCBI Taxonomy" id="1540"/>
    <lineage>
        <taxon>Bacteria</taxon>
        <taxon>Bacillati</taxon>
        <taxon>Bacillota</taxon>
        <taxon>Clostridia</taxon>
        <taxon>Peptostreptococcales</taxon>
        <taxon>Peptostreptococcaceae</taxon>
        <taxon>Metaclostridioides</taxon>
    </lineage>
</organism>
<evidence type="ECO:0000313" key="10">
    <source>
        <dbReference type="Proteomes" id="UP000767291"/>
    </source>
</evidence>